<proteinExistence type="predicted"/>
<evidence type="ECO:0000313" key="2">
    <source>
        <dbReference type="EMBL" id="KAF7409126.1"/>
    </source>
</evidence>
<feature type="compositionally biased region" description="Basic residues" evidence="1">
    <location>
        <begin position="40"/>
        <end position="63"/>
    </location>
</feature>
<feature type="region of interest" description="Disordered" evidence="1">
    <location>
        <begin position="39"/>
        <end position="77"/>
    </location>
</feature>
<evidence type="ECO:0000313" key="3">
    <source>
        <dbReference type="Proteomes" id="UP000600918"/>
    </source>
</evidence>
<sequence>MANEPFITRFFYLEINRYNHVDSSDDDALICVAFCSEKKDRKRERKNRKVNKTKKTKKEKKEKKKEGKKEGKKESGK</sequence>
<protein>
    <submittedName>
        <fullName evidence="2">Uncharacterized protein</fullName>
    </submittedName>
</protein>
<comment type="caution">
    <text evidence="2">The sequence shown here is derived from an EMBL/GenBank/DDBJ whole genome shotgun (WGS) entry which is preliminary data.</text>
</comment>
<keyword evidence="3" id="KW-1185">Reference proteome</keyword>
<name>A0A834KS26_VESPE</name>
<organism evidence="2 3">
    <name type="scientific">Vespula pensylvanica</name>
    <name type="common">Western yellow jacket</name>
    <name type="synonym">Wasp</name>
    <dbReference type="NCBI Taxonomy" id="30213"/>
    <lineage>
        <taxon>Eukaryota</taxon>
        <taxon>Metazoa</taxon>
        <taxon>Ecdysozoa</taxon>
        <taxon>Arthropoda</taxon>
        <taxon>Hexapoda</taxon>
        <taxon>Insecta</taxon>
        <taxon>Pterygota</taxon>
        <taxon>Neoptera</taxon>
        <taxon>Endopterygota</taxon>
        <taxon>Hymenoptera</taxon>
        <taxon>Apocrita</taxon>
        <taxon>Aculeata</taxon>
        <taxon>Vespoidea</taxon>
        <taxon>Vespidae</taxon>
        <taxon>Vespinae</taxon>
        <taxon>Vespula</taxon>
    </lineage>
</organism>
<dbReference type="Proteomes" id="UP000600918">
    <property type="component" value="Unassembled WGS sequence"/>
</dbReference>
<dbReference type="AlphaFoldDB" id="A0A834KS26"/>
<feature type="compositionally biased region" description="Basic and acidic residues" evidence="1">
    <location>
        <begin position="64"/>
        <end position="77"/>
    </location>
</feature>
<reference evidence="2" key="1">
    <citation type="journal article" date="2020" name="G3 (Bethesda)">
        <title>High-Quality Assemblies for Three Invasive Social Wasps from the &lt;i&gt;Vespula&lt;/i&gt; Genus.</title>
        <authorList>
            <person name="Harrop T.W.R."/>
            <person name="Guhlin J."/>
            <person name="McLaughlin G.M."/>
            <person name="Permina E."/>
            <person name="Stockwell P."/>
            <person name="Gilligan J."/>
            <person name="Le Lec M.F."/>
            <person name="Gruber M.A.M."/>
            <person name="Quinn O."/>
            <person name="Lovegrove M."/>
            <person name="Duncan E.J."/>
            <person name="Remnant E.J."/>
            <person name="Van Eeckhoven J."/>
            <person name="Graham B."/>
            <person name="Knapp R.A."/>
            <person name="Langford K.W."/>
            <person name="Kronenberg Z."/>
            <person name="Press M.O."/>
            <person name="Eacker S.M."/>
            <person name="Wilson-Rankin E.E."/>
            <person name="Purcell J."/>
            <person name="Lester P.J."/>
            <person name="Dearden P.K."/>
        </authorList>
    </citation>
    <scope>NUCLEOTIDE SEQUENCE</scope>
    <source>
        <strain evidence="2">Volc-1</strain>
    </source>
</reference>
<gene>
    <name evidence="2" type="ORF">H0235_013978</name>
</gene>
<evidence type="ECO:0000256" key="1">
    <source>
        <dbReference type="SAM" id="MobiDB-lite"/>
    </source>
</evidence>
<accession>A0A834KS26</accession>
<dbReference type="EMBL" id="JACSDY010000014">
    <property type="protein sequence ID" value="KAF7409126.1"/>
    <property type="molecule type" value="Genomic_DNA"/>
</dbReference>